<gene>
    <name evidence="3" type="ORF">EW026_g4303</name>
</gene>
<reference evidence="3 4" key="1">
    <citation type="submission" date="2019-02" db="EMBL/GenBank/DDBJ databases">
        <title>Genome sequencing of the rare red list fungi Phlebia centrifuga.</title>
        <authorList>
            <person name="Buettner E."/>
            <person name="Kellner H."/>
        </authorList>
    </citation>
    <scope>NUCLEOTIDE SEQUENCE [LARGE SCALE GENOMIC DNA]</scope>
    <source>
        <strain evidence="3 4">DSM 108282</strain>
    </source>
</reference>
<feature type="region of interest" description="Disordered" evidence="1">
    <location>
        <begin position="46"/>
        <end position="74"/>
    </location>
</feature>
<comment type="caution">
    <text evidence="3">The sequence shown here is derived from an EMBL/GenBank/DDBJ whole genome shotgun (WGS) entry which is preliminary data.</text>
</comment>
<keyword evidence="2" id="KW-0472">Membrane</keyword>
<organism evidence="3 4">
    <name type="scientific">Hermanssonia centrifuga</name>
    <dbReference type="NCBI Taxonomy" id="98765"/>
    <lineage>
        <taxon>Eukaryota</taxon>
        <taxon>Fungi</taxon>
        <taxon>Dikarya</taxon>
        <taxon>Basidiomycota</taxon>
        <taxon>Agaricomycotina</taxon>
        <taxon>Agaricomycetes</taxon>
        <taxon>Polyporales</taxon>
        <taxon>Meruliaceae</taxon>
        <taxon>Hermanssonia</taxon>
    </lineage>
</organism>
<sequence length="74" mass="8346">MFSSVRHEISAAYWIIYMSGHVVLTLLNAIWLTKMIRSLRKRFEGDDKKPILTPTNGQPLPANYTDTNPVQGAA</sequence>
<accession>A0A4S4KM43</accession>
<dbReference type="AlphaFoldDB" id="A0A4S4KM43"/>
<dbReference type="Proteomes" id="UP000309038">
    <property type="component" value="Unassembled WGS sequence"/>
</dbReference>
<dbReference type="EMBL" id="SGPJ01000150">
    <property type="protein sequence ID" value="THG97759.1"/>
    <property type="molecule type" value="Genomic_DNA"/>
</dbReference>
<feature type="transmembrane region" description="Helical" evidence="2">
    <location>
        <begin position="12"/>
        <end position="32"/>
    </location>
</feature>
<keyword evidence="2" id="KW-1133">Transmembrane helix</keyword>
<name>A0A4S4KM43_9APHY</name>
<evidence type="ECO:0000256" key="2">
    <source>
        <dbReference type="SAM" id="Phobius"/>
    </source>
</evidence>
<evidence type="ECO:0000313" key="3">
    <source>
        <dbReference type="EMBL" id="THG97759.1"/>
    </source>
</evidence>
<evidence type="ECO:0000313" key="4">
    <source>
        <dbReference type="Proteomes" id="UP000309038"/>
    </source>
</evidence>
<proteinExistence type="predicted"/>
<feature type="compositionally biased region" description="Polar residues" evidence="1">
    <location>
        <begin position="53"/>
        <end position="74"/>
    </location>
</feature>
<keyword evidence="4" id="KW-1185">Reference proteome</keyword>
<evidence type="ECO:0008006" key="5">
    <source>
        <dbReference type="Google" id="ProtNLM"/>
    </source>
</evidence>
<keyword evidence="2" id="KW-0812">Transmembrane</keyword>
<protein>
    <recommendedName>
        <fullName evidence="5">TLC domain-containing protein</fullName>
    </recommendedName>
</protein>
<evidence type="ECO:0000256" key="1">
    <source>
        <dbReference type="SAM" id="MobiDB-lite"/>
    </source>
</evidence>